<proteinExistence type="predicted"/>
<reference evidence="2 3" key="1">
    <citation type="journal article" date="2010" name="Plant Cell">
        <title>The Chlorella variabilis NC64A genome reveals adaptation to photosymbiosis, coevolution with viruses, and cryptic sex.</title>
        <authorList>
            <person name="Blanc G."/>
            <person name="Duncan G."/>
            <person name="Agarkova I."/>
            <person name="Borodovsky M."/>
            <person name="Gurnon J."/>
            <person name="Kuo A."/>
            <person name="Lindquist E."/>
            <person name="Lucas S."/>
            <person name="Pangilinan J."/>
            <person name="Polle J."/>
            <person name="Salamov A."/>
            <person name="Terry A."/>
            <person name="Yamada T."/>
            <person name="Dunigan D.D."/>
            <person name="Grigoriev I.V."/>
            <person name="Claverie J.M."/>
            <person name="Van Etten J.L."/>
        </authorList>
    </citation>
    <scope>NUCLEOTIDE SEQUENCE [LARGE SCALE GENOMIC DNA]</scope>
    <source>
        <strain evidence="2 3">NC64A</strain>
    </source>
</reference>
<dbReference type="RefSeq" id="XP_005845565.1">
    <property type="nucleotide sequence ID" value="XM_005845503.1"/>
</dbReference>
<dbReference type="EMBL" id="GL433851">
    <property type="protein sequence ID" value="EFN53463.1"/>
    <property type="molecule type" value="Genomic_DNA"/>
</dbReference>
<sequence>MASQGSPPPAAAHPVPPAADALARTASAPAAPPSGPFTLLDVRNSPVPLKLTWARDAVYPAAICLRKDLRVLSLVKFTAKADLTLPDTRLICGFSAKARRGRCSSCLSSRRPLACLLACLLASLPACLHDTIFHGRFSLNVPARMVEYRKKFQLPNGTGLAVSAGLQHIGGDWDLSSRSLRSQFKPLVAAQFNFGSSSGGNVVFAGDGFNVKQRVPIPRRWVGIPYPRFELETYATIKVPQLTTRYSLQRDGMRSGFPDSIGEEQDPLHLHVAAANFVIRL</sequence>
<organism evidence="3">
    <name type="scientific">Chlorella variabilis</name>
    <name type="common">Green alga</name>
    <dbReference type="NCBI Taxonomy" id="554065"/>
    <lineage>
        <taxon>Eukaryota</taxon>
        <taxon>Viridiplantae</taxon>
        <taxon>Chlorophyta</taxon>
        <taxon>core chlorophytes</taxon>
        <taxon>Trebouxiophyceae</taxon>
        <taxon>Chlorellales</taxon>
        <taxon>Chlorellaceae</taxon>
        <taxon>Chlorella clade</taxon>
        <taxon>Chlorella</taxon>
    </lineage>
</organism>
<dbReference type="Proteomes" id="UP000008141">
    <property type="component" value="Unassembled WGS sequence"/>
</dbReference>
<gene>
    <name evidence="2" type="ORF">CHLNCDRAFT_58533</name>
</gene>
<evidence type="ECO:0000313" key="2">
    <source>
        <dbReference type="EMBL" id="EFN53463.1"/>
    </source>
</evidence>
<dbReference type="GeneID" id="17352864"/>
<dbReference type="InParanoid" id="E1ZKY6"/>
<evidence type="ECO:0000313" key="3">
    <source>
        <dbReference type="Proteomes" id="UP000008141"/>
    </source>
</evidence>
<feature type="compositionally biased region" description="Pro residues" evidence="1">
    <location>
        <begin position="1"/>
        <end position="17"/>
    </location>
</feature>
<accession>E1ZKY6</accession>
<name>E1ZKY6_CHLVA</name>
<protein>
    <submittedName>
        <fullName evidence="2">Expressed protein</fullName>
    </submittedName>
</protein>
<feature type="compositionally biased region" description="Low complexity" evidence="1">
    <location>
        <begin position="18"/>
        <end position="29"/>
    </location>
</feature>
<dbReference type="KEGG" id="cvr:CHLNCDRAFT_58533"/>
<evidence type="ECO:0000256" key="1">
    <source>
        <dbReference type="SAM" id="MobiDB-lite"/>
    </source>
</evidence>
<dbReference type="AlphaFoldDB" id="E1ZKY6"/>
<dbReference type="OrthoDB" id="511548at2759"/>
<keyword evidence="3" id="KW-1185">Reference proteome</keyword>
<feature type="region of interest" description="Disordered" evidence="1">
    <location>
        <begin position="1"/>
        <end position="30"/>
    </location>
</feature>